<dbReference type="OrthoDB" id="10030431at2759"/>
<dbReference type="Gene3D" id="2.60.120.200">
    <property type="match status" value="1"/>
</dbReference>
<reference evidence="1" key="1">
    <citation type="submission" date="2020-04" db="EMBL/GenBank/DDBJ databases">
        <authorList>
            <person name="Alioto T."/>
            <person name="Alioto T."/>
            <person name="Gomez Garrido J."/>
        </authorList>
    </citation>
    <scope>NUCLEOTIDE SEQUENCE</scope>
    <source>
        <strain evidence="1">A484AB</strain>
    </source>
</reference>
<feature type="non-terminal residue" evidence="1">
    <location>
        <position position="1"/>
    </location>
</feature>
<keyword evidence="2" id="KW-1185">Reference proteome</keyword>
<protein>
    <submittedName>
        <fullName evidence="1">Uncharacterized protein</fullName>
    </submittedName>
</protein>
<dbReference type="Pfam" id="PF13385">
    <property type="entry name" value="Laminin_G_3"/>
    <property type="match status" value="1"/>
</dbReference>
<dbReference type="Proteomes" id="UP001152795">
    <property type="component" value="Unassembled WGS sequence"/>
</dbReference>
<name>A0A7D9IWV2_PARCT</name>
<evidence type="ECO:0000313" key="1">
    <source>
        <dbReference type="EMBL" id="CAB4020636.1"/>
    </source>
</evidence>
<dbReference type="SUPFAM" id="SSF49899">
    <property type="entry name" value="Concanavalin A-like lectins/glucanases"/>
    <property type="match status" value="1"/>
</dbReference>
<gene>
    <name evidence="1" type="ORF">PACLA_8A079732</name>
</gene>
<dbReference type="EMBL" id="CACRXK020011055">
    <property type="protein sequence ID" value="CAB4020636.1"/>
    <property type="molecule type" value="Genomic_DNA"/>
</dbReference>
<proteinExistence type="predicted"/>
<accession>A0A7D9IWV2</accession>
<organism evidence="1 2">
    <name type="scientific">Paramuricea clavata</name>
    <name type="common">Red gorgonian</name>
    <name type="synonym">Violescent sea-whip</name>
    <dbReference type="NCBI Taxonomy" id="317549"/>
    <lineage>
        <taxon>Eukaryota</taxon>
        <taxon>Metazoa</taxon>
        <taxon>Cnidaria</taxon>
        <taxon>Anthozoa</taxon>
        <taxon>Octocorallia</taxon>
        <taxon>Malacalcyonacea</taxon>
        <taxon>Plexauridae</taxon>
        <taxon>Paramuricea</taxon>
    </lineage>
</organism>
<sequence length="257" mass="28961">GEGCSKNIIAYYKFDYSYRDVCNGYNAINDGIENDLESSKGISGGGFAVQLLVYSAKLRVPGLNGYTWGSQFSVSLWFKYAESRGLINNGKNDASWEIRIINKPIPRLIFRNTTVVMHLIPFIRASIVTTNNSSKTWDVAMVHYNRWHHIVMTYDGETVKFYLNNRLVKNDMECCRGNIMTRQNDVVIGDGGRPSSVHIIDEVFLLKKALTADQVRKLYQTLTFDETTAISSSSSLHSVSFLIAIVFLACTFLNIPN</sequence>
<dbReference type="AlphaFoldDB" id="A0A7D9IWV2"/>
<dbReference type="InterPro" id="IPR013320">
    <property type="entry name" value="ConA-like_dom_sf"/>
</dbReference>
<comment type="caution">
    <text evidence="1">The sequence shown here is derived from an EMBL/GenBank/DDBJ whole genome shotgun (WGS) entry which is preliminary data.</text>
</comment>
<evidence type="ECO:0000313" key="2">
    <source>
        <dbReference type="Proteomes" id="UP001152795"/>
    </source>
</evidence>